<evidence type="ECO:0000313" key="1">
    <source>
        <dbReference type="EMBL" id="VDD95959.1"/>
    </source>
</evidence>
<evidence type="ECO:0000313" key="2">
    <source>
        <dbReference type="Proteomes" id="UP000274131"/>
    </source>
</evidence>
<proteinExistence type="predicted"/>
<keyword evidence="2" id="KW-1185">Reference proteome</keyword>
<name>A0A0N4VKL4_ENTVE</name>
<reference evidence="3" key="1">
    <citation type="submission" date="2017-02" db="UniProtKB">
        <authorList>
            <consortium name="WormBaseParasite"/>
        </authorList>
    </citation>
    <scope>IDENTIFICATION</scope>
</reference>
<reference evidence="1 2" key="2">
    <citation type="submission" date="2018-10" db="EMBL/GenBank/DDBJ databases">
        <authorList>
            <consortium name="Pathogen Informatics"/>
        </authorList>
    </citation>
    <scope>NUCLEOTIDE SEQUENCE [LARGE SCALE GENOMIC DNA]</scope>
</reference>
<dbReference type="EMBL" id="UXUI01011121">
    <property type="protein sequence ID" value="VDD95959.1"/>
    <property type="molecule type" value="Genomic_DNA"/>
</dbReference>
<accession>A0A0N4VKL4</accession>
<organism evidence="3">
    <name type="scientific">Enterobius vermicularis</name>
    <name type="common">Human pinworm</name>
    <dbReference type="NCBI Taxonomy" id="51028"/>
    <lineage>
        <taxon>Eukaryota</taxon>
        <taxon>Metazoa</taxon>
        <taxon>Ecdysozoa</taxon>
        <taxon>Nematoda</taxon>
        <taxon>Chromadorea</taxon>
        <taxon>Rhabditida</taxon>
        <taxon>Spirurina</taxon>
        <taxon>Oxyuridomorpha</taxon>
        <taxon>Oxyuroidea</taxon>
        <taxon>Oxyuridae</taxon>
        <taxon>Enterobius</taxon>
    </lineage>
</organism>
<dbReference type="Proteomes" id="UP000274131">
    <property type="component" value="Unassembled WGS sequence"/>
</dbReference>
<dbReference type="WBParaSite" id="EVEC_0001140201-mRNA-1">
    <property type="protein sequence ID" value="EVEC_0001140201-mRNA-1"/>
    <property type="gene ID" value="EVEC_0001140201"/>
</dbReference>
<sequence length="66" mass="7646">MEASKTFVDSKARQYMVLQTEMVRLKREEKALIQFYEKLTAQSSALKLEAIRLKALLKKATQSPQE</sequence>
<protein>
    <submittedName>
        <fullName evidence="3">Transposase</fullName>
    </submittedName>
</protein>
<dbReference type="AlphaFoldDB" id="A0A0N4VKL4"/>
<evidence type="ECO:0000313" key="3">
    <source>
        <dbReference type="WBParaSite" id="EVEC_0001140201-mRNA-1"/>
    </source>
</evidence>
<gene>
    <name evidence="1" type="ORF">EVEC_LOCUS10710</name>
</gene>